<dbReference type="InterPro" id="IPR026444">
    <property type="entry name" value="Secre_tail"/>
</dbReference>
<accession>A0ABP7W337</accession>
<feature type="chain" id="PRO_5046342158" description="Secretion system C-terminal sorting domain-containing protein" evidence="2">
    <location>
        <begin position="21"/>
        <end position="205"/>
    </location>
</feature>
<feature type="domain" description="Secretion system C-terminal sorting" evidence="3">
    <location>
        <begin position="132"/>
        <end position="203"/>
    </location>
</feature>
<dbReference type="NCBIfam" id="TIGR04183">
    <property type="entry name" value="Por_Secre_tail"/>
    <property type="match status" value="1"/>
</dbReference>
<evidence type="ECO:0000313" key="5">
    <source>
        <dbReference type="Proteomes" id="UP001500367"/>
    </source>
</evidence>
<dbReference type="Pfam" id="PF18962">
    <property type="entry name" value="Por_Secre_tail"/>
    <property type="match status" value="1"/>
</dbReference>
<feature type="signal peptide" evidence="2">
    <location>
        <begin position="1"/>
        <end position="20"/>
    </location>
</feature>
<sequence length="205" mass="22873">MKKIIFIFLLIISFQNNLNAQNPINVIITGECSYASGTYTYNGQVNGKNNYTQTFVIDGESVVIGVGFDNVKWVLYAEGDLTDDGFSNIAVPTGLLPPFTGWVNTGCLDGTMIIDQNLSTNDFESFNGKILIYPNPTNNFITIKNKENSSEYFKYKIFDLTGRNIISGNSKFNEQINVESLTIGNYLIQLETENGQKSTKKLIKN</sequence>
<dbReference type="Proteomes" id="UP001500367">
    <property type="component" value="Unassembled WGS sequence"/>
</dbReference>
<evidence type="ECO:0000256" key="1">
    <source>
        <dbReference type="ARBA" id="ARBA00022729"/>
    </source>
</evidence>
<proteinExistence type="predicted"/>
<dbReference type="EMBL" id="BAABCT010000010">
    <property type="protein sequence ID" value="GAA4080006.1"/>
    <property type="molecule type" value="Genomic_DNA"/>
</dbReference>
<comment type="caution">
    <text evidence="4">The sequence shown here is derived from an EMBL/GenBank/DDBJ whole genome shotgun (WGS) entry which is preliminary data.</text>
</comment>
<organism evidence="4 5">
    <name type="scientific">Flavobacterium cheonanense</name>
    <dbReference type="NCBI Taxonomy" id="706183"/>
    <lineage>
        <taxon>Bacteria</taxon>
        <taxon>Pseudomonadati</taxon>
        <taxon>Bacteroidota</taxon>
        <taxon>Flavobacteriia</taxon>
        <taxon>Flavobacteriales</taxon>
        <taxon>Flavobacteriaceae</taxon>
        <taxon>Flavobacterium</taxon>
    </lineage>
</organism>
<protein>
    <recommendedName>
        <fullName evidence="3">Secretion system C-terminal sorting domain-containing protein</fullName>
    </recommendedName>
</protein>
<name>A0ABP7W337_9FLAO</name>
<evidence type="ECO:0000256" key="2">
    <source>
        <dbReference type="SAM" id="SignalP"/>
    </source>
</evidence>
<keyword evidence="5" id="KW-1185">Reference proteome</keyword>
<reference evidence="5" key="1">
    <citation type="journal article" date="2019" name="Int. J. Syst. Evol. Microbiol.">
        <title>The Global Catalogue of Microorganisms (GCM) 10K type strain sequencing project: providing services to taxonomists for standard genome sequencing and annotation.</title>
        <authorList>
            <consortium name="The Broad Institute Genomics Platform"/>
            <consortium name="The Broad Institute Genome Sequencing Center for Infectious Disease"/>
            <person name="Wu L."/>
            <person name="Ma J."/>
        </authorList>
    </citation>
    <scope>NUCLEOTIDE SEQUENCE [LARGE SCALE GENOMIC DNA]</scope>
    <source>
        <strain evidence="5">JCM 17069</strain>
    </source>
</reference>
<evidence type="ECO:0000259" key="3">
    <source>
        <dbReference type="Pfam" id="PF18962"/>
    </source>
</evidence>
<evidence type="ECO:0000313" key="4">
    <source>
        <dbReference type="EMBL" id="GAA4080006.1"/>
    </source>
</evidence>
<dbReference type="RefSeq" id="WP_344817260.1">
    <property type="nucleotide sequence ID" value="NZ_BAABCT010000010.1"/>
</dbReference>
<gene>
    <name evidence="4" type="ORF">GCM10022389_27660</name>
</gene>
<keyword evidence="1 2" id="KW-0732">Signal</keyword>